<dbReference type="OrthoDB" id="10256179at2759"/>
<feature type="compositionally biased region" description="Polar residues" evidence="4">
    <location>
        <begin position="908"/>
        <end position="928"/>
    </location>
</feature>
<feature type="repeat" description="RCC1" evidence="2">
    <location>
        <begin position="309"/>
        <end position="360"/>
    </location>
</feature>
<feature type="coiled-coil region" evidence="3">
    <location>
        <begin position="933"/>
        <end position="967"/>
    </location>
</feature>
<gene>
    <name evidence="6" type="ORF">FOZ61_003330</name>
</gene>
<feature type="region of interest" description="Disordered" evidence="4">
    <location>
        <begin position="125"/>
        <end position="147"/>
    </location>
</feature>
<feature type="coiled-coil region" evidence="3">
    <location>
        <begin position="1029"/>
        <end position="1063"/>
    </location>
</feature>
<dbReference type="Gene3D" id="2.130.10.30">
    <property type="entry name" value="Regulator of chromosome condensation 1/beta-lactamase-inhibitor protein II"/>
    <property type="match status" value="2"/>
</dbReference>
<dbReference type="Proteomes" id="UP000570595">
    <property type="component" value="Unassembled WGS sequence"/>
</dbReference>
<evidence type="ECO:0000259" key="5">
    <source>
        <dbReference type="Pfam" id="PF25390"/>
    </source>
</evidence>
<keyword evidence="1" id="KW-0677">Repeat</keyword>
<evidence type="ECO:0000256" key="4">
    <source>
        <dbReference type="SAM" id="MobiDB-lite"/>
    </source>
</evidence>
<feature type="repeat" description="RCC1" evidence="2">
    <location>
        <begin position="474"/>
        <end position="523"/>
    </location>
</feature>
<feature type="coiled-coil region" evidence="3">
    <location>
        <begin position="1263"/>
        <end position="1305"/>
    </location>
</feature>
<dbReference type="InterPro" id="IPR058923">
    <property type="entry name" value="RCC1-like_dom"/>
</dbReference>
<evidence type="ECO:0000256" key="3">
    <source>
        <dbReference type="SAM" id="Coils"/>
    </source>
</evidence>
<protein>
    <recommendedName>
        <fullName evidence="5">RCC1-like domain-containing protein</fullName>
    </recommendedName>
</protein>
<evidence type="ECO:0000256" key="1">
    <source>
        <dbReference type="ARBA" id="ARBA00022737"/>
    </source>
</evidence>
<dbReference type="EMBL" id="JABAHT010000200">
    <property type="protein sequence ID" value="KAF4661382.1"/>
    <property type="molecule type" value="Genomic_DNA"/>
</dbReference>
<sequence>MILTAWRSSSAAAIQRTIVFRQAVSFATWNKKRTKKGQWSKMFIRVGESLFRVRNHEIAYRTVLGLPYPQQELDRLKRRDTHYLIDFIIITMIDPDHVDAPPLYGNDPDEICDINGMDARAYDGVKDEEAEKRKNREREEDAAFEKSSESGKKVVGMEYMAPKKERRFKLYMAYHGRRGPPCCIKIRLPRHGGYEEGPSVNLKKLFVENYNRLRQFISVYTVHLRSEVGVYIPDSAAITGYVSYGGLVQVVDGSPAAVTTDSRVFAWGRMPWTGTQPPIGLENVLSLARKRVRCVAVGAGHALALTEGGKVMSWGLNDSGQLGTGDERSRIIPESVKLPSDVYVDKVACGPDYSAAITKSGQLWTWGRYQASNWPRLFVDTWCNGNKPGCDNTTVGLAGKRILKVSCGDQHMLALTKDGEVFSWGYNDFGQLGWGLYGVDVVGQQRPQKVPNLPTTIRDIAAGGGHSVAVGEDGSVYAWGSNSQGQLGHGLRQDFSEATRVQMPQPVKAVTTGKVTTLCYCEDADNSVIMWGAVQAAGPEVEAPVKSDEAAGQTKNGDHEENKPPAAGSSSVMAKLGGGGGTASVLIPGQGEVTTMSIGEAHGAVVKGDTLYGFGYNSENQAMAASSKSSFVPPTPVDIQEMRKGPDDLNFLKVSDLACGGSMSLAVANYSTQGRSPQRPSRGESLQHRDSTDAHCCFQWISKQTNSDEVEGFADLQDGEVLLEMVQLVWPDLSPLGTTCDAWEGISRIANAADVPVGLLDGGARWSKSDRTDLNDKGFASAIYNTLAALYFLWSLCQCHDFTAKFEIPINSQVAKFLQSDGSVKSLIKGGGLAAEVPEAVQREEEDVANVPPPDVAKPVREESSRASPSVASPPREAGAEPKGTKPQKREVAAPRPKEVQRVRKENTPAQSEKTAESTPTSAFQWSSGADAAERGEAIIHRLRSEVKRLQRQLEMERESFAAMEELGKRKLVEQELRFAHEMELLKEGHSAALWEAESGLGEDAALKSRVLKEQAGAFRDRSPTLKEYTALEEALSRTETAMRKHNERMRALEDERLQLGDRVVRALTGHRSSAAPQSVQELHEAVTAGIDRKRSSKSLSSIDRDILINLEKLMNRLEEEKILLERRSRDVEAQWKAGDVSDQASESSAIGCGNMSLFAGDSSTAASVCGDAEAMERSFRIEKECEELRTTTSYLKQRLKLLEGSESSKEHTTEDEAQLVGFLRRLRADGFEYSRMLLLLFWKIVGSAIRARKESGLATAEAATARDRLQEVEAAKNELARTHAREIDTLKKRHRRELRRISEEMMTNNSEAELRREIAEMAVRGRDAEIARLRNDMARQWKRCWATDTERFESLWDDAQALRIQNEVLVIRDRLWKDLVKETSSDQKNEHRVKQLWAKLSAADRRISDASATLEQKQLLQKVVDDRVRVYETRIAELERAQLGDELNPQAVAELQERVVKVESAKSKLERLNGSLEVELQSKTEELSRIQQEKEHATTAMREALEAADQERARLRTELDIYHEQLCANDALRELLVMAKVEPIEPIGSAAAQA</sequence>
<name>A0A7J6LPZ2_PEROL</name>
<comment type="caution">
    <text evidence="6">The sequence shown here is derived from an EMBL/GenBank/DDBJ whole genome shotgun (WGS) entry which is preliminary data.</text>
</comment>
<proteinExistence type="predicted"/>
<dbReference type="InterPro" id="IPR000408">
    <property type="entry name" value="Reg_chr_condens"/>
</dbReference>
<dbReference type="PROSITE" id="PS00626">
    <property type="entry name" value="RCC1_2"/>
    <property type="match status" value="1"/>
</dbReference>
<dbReference type="PROSITE" id="PS50012">
    <property type="entry name" value="RCC1_3"/>
    <property type="match status" value="4"/>
</dbReference>
<feature type="repeat" description="RCC1" evidence="2">
    <location>
        <begin position="419"/>
        <end position="473"/>
    </location>
</feature>
<dbReference type="InterPro" id="IPR051210">
    <property type="entry name" value="Ub_ligase/GEF_domain"/>
</dbReference>
<evidence type="ECO:0000313" key="6">
    <source>
        <dbReference type="EMBL" id="KAF4661382.1"/>
    </source>
</evidence>
<dbReference type="Pfam" id="PF25390">
    <property type="entry name" value="WD40_RLD"/>
    <property type="match status" value="1"/>
</dbReference>
<feature type="region of interest" description="Disordered" evidence="4">
    <location>
        <begin position="841"/>
        <end position="928"/>
    </location>
</feature>
<dbReference type="InterPro" id="IPR009091">
    <property type="entry name" value="RCC1/BLIP-II"/>
</dbReference>
<feature type="compositionally biased region" description="Basic and acidic residues" evidence="4">
    <location>
        <begin position="878"/>
        <end position="907"/>
    </location>
</feature>
<dbReference type="PANTHER" id="PTHR22870">
    <property type="entry name" value="REGULATOR OF CHROMOSOME CONDENSATION"/>
    <property type="match status" value="1"/>
</dbReference>
<feature type="region of interest" description="Disordered" evidence="4">
    <location>
        <begin position="540"/>
        <end position="572"/>
    </location>
</feature>
<organism evidence="6 7">
    <name type="scientific">Perkinsus olseni</name>
    <name type="common">Perkinsus atlanticus</name>
    <dbReference type="NCBI Taxonomy" id="32597"/>
    <lineage>
        <taxon>Eukaryota</taxon>
        <taxon>Sar</taxon>
        <taxon>Alveolata</taxon>
        <taxon>Perkinsozoa</taxon>
        <taxon>Perkinsea</taxon>
        <taxon>Perkinsida</taxon>
        <taxon>Perkinsidae</taxon>
        <taxon>Perkinsus</taxon>
    </lineage>
</organism>
<feature type="repeat" description="RCC1" evidence="2">
    <location>
        <begin position="361"/>
        <end position="418"/>
    </location>
</feature>
<dbReference type="SUPFAM" id="SSF50985">
    <property type="entry name" value="RCC1/BLIP-II"/>
    <property type="match status" value="1"/>
</dbReference>
<feature type="domain" description="RCC1-like" evidence="5">
    <location>
        <begin position="288"/>
        <end position="666"/>
    </location>
</feature>
<dbReference type="PANTHER" id="PTHR22870:SF408">
    <property type="entry name" value="OS09G0560450 PROTEIN"/>
    <property type="match status" value="1"/>
</dbReference>
<dbReference type="PRINTS" id="PR00633">
    <property type="entry name" value="RCCNDNSATION"/>
</dbReference>
<evidence type="ECO:0000256" key="2">
    <source>
        <dbReference type="PROSITE-ProRule" id="PRU00235"/>
    </source>
</evidence>
<feature type="coiled-coil region" evidence="3">
    <location>
        <begin position="1108"/>
        <end position="1135"/>
    </location>
</feature>
<keyword evidence="3" id="KW-0175">Coiled coil</keyword>
<evidence type="ECO:0000313" key="7">
    <source>
        <dbReference type="Proteomes" id="UP000570595"/>
    </source>
</evidence>
<feature type="compositionally biased region" description="Low complexity" evidence="4">
    <location>
        <begin position="866"/>
        <end position="877"/>
    </location>
</feature>
<reference evidence="6 7" key="1">
    <citation type="submission" date="2020-04" db="EMBL/GenBank/DDBJ databases">
        <title>Perkinsus olseni comparative genomics.</title>
        <authorList>
            <person name="Bogema D.R."/>
        </authorList>
    </citation>
    <scope>NUCLEOTIDE SEQUENCE [LARGE SCALE GENOMIC DNA]</scope>
    <source>
        <strain evidence="6">ATCC PRA-179</strain>
    </source>
</reference>
<accession>A0A7J6LPZ2</accession>
<feature type="coiled-coil region" evidence="3">
    <location>
        <begin position="1453"/>
        <end position="1526"/>
    </location>
</feature>